<dbReference type="SUPFAM" id="SSF46565">
    <property type="entry name" value="Chaperone J-domain"/>
    <property type="match status" value="1"/>
</dbReference>
<organism evidence="3 4">
    <name type="scientific">Cyclotella atomus</name>
    <dbReference type="NCBI Taxonomy" id="382360"/>
    <lineage>
        <taxon>Eukaryota</taxon>
        <taxon>Sar</taxon>
        <taxon>Stramenopiles</taxon>
        <taxon>Ochrophyta</taxon>
        <taxon>Bacillariophyta</taxon>
        <taxon>Coscinodiscophyceae</taxon>
        <taxon>Thalassiosirophycidae</taxon>
        <taxon>Stephanodiscales</taxon>
        <taxon>Stephanodiscaceae</taxon>
        <taxon>Cyclotella</taxon>
    </lineage>
</organism>
<proteinExistence type="predicted"/>
<feature type="domain" description="J" evidence="2">
    <location>
        <begin position="82"/>
        <end position="170"/>
    </location>
</feature>
<accession>A0ABD3QV24</accession>
<sequence>MDETRLVERKDDCELVSSIRLALALETTSSDLMLMGLLLACLEVKGGRIFDRGLYYRYVNLLLQPIRQQSAPLLASRSFSSCPFQTLGLKNSRQRQSSSRAPSKSASVITYEQVRSAYRKLALVHHPDTADKSSSGGSEVDTRHFNRIKDAFDAIVEGPGGMAVLRDPSSKSFGHSNSTNNEDANSSSNLHHETKHTFLHPSLNPSILREVAQVADMSPGGLDRGGMWQYASMVRNMAEDEGLPPLQVGGDVEEEKKTRRRRRK</sequence>
<evidence type="ECO:0000313" key="3">
    <source>
        <dbReference type="EMBL" id="KAL3803466.1"/>
    </source>
</evidence>
<feature type="compositionally biased region" description="Polar residues" evidence="1">
    <location>
        <begin position="170"/>
        <end position="189"/>
    </location>
</feature>
<dbReference type="AlphaFoldDB" id="A0ABD3QV24"/>
<dbReference type="InterPro" id="IPR001623">
    <property type="entry name" value="DnaJ_domain"/>
</dbReference>
<feature type="region of interest" description="Disordered" evidence="1">
    <location>
        <begin position="164"/>
        <end position="191"/>
    </location>
</feature>
<dbReference type="Gene3D" id="1.10.287.110">
    <property type="entry name" value="DnaJ domain"/>
    <property type="match status" value="1"/>
</dbReference>
<dbReference type="SMART" id="SM00271">
    <property type="entry name" value="DnaJ"/>
    <property type="match status" value="1"/>
</dbReference>
<dbReference type="PROSITE" id="PS50076">
    <property type="entry name" value="DNAJ_2"/>
    <property type="match status" value="1"/>
</dbReference>
<dbReference type="CDD" id="cd06257">
    <property type="entry name" value="DnaJ"/>
    <property type="match status" value="1"/>
</dbReference>
<reference evidence="3 4" key="1">
    <citation type="submission" date="2024-10" db="EMBL/GenBank/DDBJ databases">
        <title>Updated reference genomes for cyclostephanoid diatoms.</title>
        <authorList>
            <person name="Roberts W.R."/>
            <person name="Alverson A.J."/>
        </authorList>
    </citation>
    <scope>NUCLEOTIDE SEQUENCE [LARGE SCALE GENOMIC DNA]</scope>
    <source>
        <strain evidence="3 4">AJA010-31</strain>
    </source>
</reference>
<evidence type="ECO:0000259" key="2">
    <source>
        <dbReference type="PROSITE" id="PS50076"/>
    </source>
</evidence>
<feature type="region of interest" description="Disordered" evidence="1">
    <location>
        <begin position="240"/>
        <end position="264"/>
    </location>
</feature>
<protein>
    <recommendedName>
        <fullName evidence="2">J domain-containing protein</fullName>
    </recommendedName>
</protein>
<comment type="caution">
    <text evidence="3">The sequence shown here is derived from an EMBL/GenBank/DDBJ whole genome shotgun (WGS) entry which is preliminary data.</text>
</comment>
<dbReference type="InterPro" id="IPR036869">
    <property type="entry name" value="J_dom_sf"/>
</dbReference>
<dbReference type="Proteomes" id="UP001530400">
    <property type="component" value="Unassembled WGS sequence"/>
</dbReference>
<keyword evidence="4" id="KW-1185">Reference proteome</keyword>
<evidence type="ECO:0000313" key="4">
    <source>
        <dbReference type="Proteomes" id="UP001530400"/>
    </source>
</evidence>
<dbReference type="EMBL" id="JALLPJ020000068">
    <property type="protein sequence ID" value="KAL3803466.1"/>
    <property type="molecule type" value="Genomic_DNA"/>
</dbReference>
<gene>
    <name evidence="3" type="ORF">ACHAWO_002474</name>
</gene>
<name>A0ABD3QV24_9STRA</name>
<evidence type="ECO:0000256" key="1">
    <source>
        <dbReference type="SAM" id="MobiDB-lite"/>
    </source>
</evidence>